<dbReference type="Gene3D" id="2.160.10.10">
    <property type="entry name" value="Hexapeptide repeat proteins"/>
    <property type="match status" value="1"/>
</dbReference>
<keyword evidence="2" id="KW-0012">Acyltransferase</keyword>
<name>A0A7V7PN72_9HYPH</name>
<sequence>MRSLNRFLKLRDVLVRTKWLYLTRVWGMDIHPTATFSLSARFDKTYPRGIHVGAETYVAFDAAILSHDTTRRMYRDTVIGRRCFIGARSMILPGVTVGDECVVGSGSVVTKDVPPRSVVAGNPARVIRSDIEVGPYGRFKPEAAAPVVESV</sequence>
<protein>
    <submittedName>
        <fullName evidence="2">Acyltransferase</fullName>
    </submittedName>
</protein>
<reference evidence="2 3" key="1">
    <citation type="submission" date="2019-09" db="EMBL/GenBank/DDBJ databases">
        <title>YIM 132180 draft genome.</title>
        <authorList>
            <person name="Zhang K."/>
        </authorList>
    </citation>
    <scope>NUCLEOTIDE SEQUENCE [LARGE SCALE GENOMIC DNA]</scope>
    <source>
        <strain evidence="2 3">YIM 132180</strain>
    </source>
</reference>
<dbReference type="InterPro" id="IPR001451">
    <property type="entry name" value="Hexapep"/>
</dbReference>
<dbReference type="RefSeq" id="WP_150971156.1">
    <property type="nucleotide sequence ID" value="NZ_VZDO01000012.1"/>
</dbReference>
<dbReference type="InterPro" id="IPR050179">
    <property type="entry name" value="Trans_hexapeptide_repeat"/>
</dbReference>
<evidence type="ECO:0000256" key="1">
    <source>
        <dbReference type="ARBA" id="ARBA00007274"/>
    </source>
</evidence>
<organism evidence="2 3">
    <name type="scientific">Plantimonas leprariae</name>
    <dbReference type="NCBI Taxonomy" id="2615207"/>
    <lineage>
        <taxon>Bacteria</taxon>
        <taxon>Pseudomonadati</taxon>
        <taxon>Pseudomonadota</taxon>
        <taxon>Alphaproteobacteria</taxon>
        <taxon>Hyphomicrobiales</taxon>
        <taxon>Aurantimonadaceae</taxon>
        <taxon>Plantimonas</taxon>
    </lineage>
</organism>
<dbReference type="AlphaFoldDB" id="A0A7V7PN72"/>
<dbReference type="PANTHER" id="PTHR43300">
    <property type="entry name" value="ACETYLTRANSFERASE"/>
    <property type="match status" value="1"/>
</dbReference>
<keyword evidence="2" id="KW-0808">Transferase</keyword>
<dbReference type="CDD" id="cd04647">
    <property type="entry name" value="LbH_MAT_like"/>
    <property type="match status" value="1"/>
</dbReference>
<comment type="similarity">
    <text evidence="1">Belongs to the transferase hexapeptide repeat family.</text>
</comment>
<comment type="caution">
    <text evidence="2">The sequence shown here is derived from an EMBL/GenBank/DDBJ whole genome shotgun (WGS) entry which is preliminary data.</text>
</comment>
<keyword evidence="3" id="KW-1185">Reference proteome</keyword>
<evidence type="ECO:0000313" key="3">
    <source>
        <dbReference type="Proteomes" id="UP000432089"/>
    </source>
</evidence>
<accession>A0A7V7PN72</accession>
<dbReference type="SUPFAM" id="SSF51161">
    <property type="entry name" value="Trimeric LpxA-like enzymes"/>
    <property type="match status" value="1"/>
</dbReference>
<dbReference type="EMBL" id="VZDO01000012">
    <property type="protein sequence ID" value="KAB0678888.1"/>
    <property type="molecule type" value="Genomic_DNA"/>
</dbReference>
<dbReference type="GO" id="GO:0016746">
    <property type="term" value="F:acyltransferase activity"/>
    <property type="evidence" value="ECO:0007669"/>
    <property type="project" value="UniProtKB-KW"/>
</dbReference>
<evidence type="ECO:0000313" key="2">
    <source>
        <dbReference type="EMBL" id="KAB0678888.1"/>
    </source>
</evidence>
<dbReference type="Pfam" id="PF14602">
    <property type="entry name" value="Hexapep_2"/>
    <property type="match status" value="1"/>
</dbReference>
<dbReference type="InterPro" id="IPR011004">
    <property type="entry name" value="Trimer_LpxA-like_sf"/>
</dbReference>
<proteinExistence type="inferred from homology"/>
<dbReference type="Proteomes" id="UP000432089">
    <property type="component" value="Unassembled WGS sequence"/>
</dbReference>
<gene>
    <name evidence="2" type="ORF">F6X38_15430</name>
</gene>